<dbReference type="Pfam" id="PF21522">
    <property type="entry name" value="MreB-like_C"/>
    <property type="match status" value="1"/>
</dbReference>
<dbReference type="RefSeq" id="WP_003414612.1">
    <property type="nucleotide sequence ID" value="NZ_ACOM01000005.1"/>
</dbReference>
<name>C4IGX7_CLOBU</name>
<accession>C4IGX7</accession>
<evidence type="ECO:0000259" key="1">
    <source>
        <dbReference type="Pfam" id="PF17989"/>
    </source>
</evidence>
<reference evidence="3 4" key="1">
    <citation type="submission" date="2009-08" db="EMBL/GenBank/DDBJ databases">
        <authorList>
            <person name="Shrivastava S."/>
            <person name="Brinkac L.B."/>
            <person name="Brown J.L."/>
            <person name="Bruce D.B."/>
            <person name="Detter C."/>
            <person name="Green L.D."/>
            <person name="Munk C.A."/>
            <person name="Rogers Y.C."/>
            <person name="Tapia R."/>
            <person name="Sims D.R."/>
            <person name="Smith L.A."/>
            <person name="Smith T.J."/>
            <person name="Sutton G."/>
            <person name="Brettin T."/>
        </authorList>
    </citation>
    <scope>NUCLEOTIDE SEQUENCE [LARGE SCALE GENOMIC DNA]</scope>
    <source>
        <strain evidence="4">E4 str. BoNT E BL5262</strain>
    </source>
</reference>
<dbReference type="Proteomes" id="UP000003081">
    <property type="component" value="Unassembled WGS sequence"/>
</dbReference>
<dbReference type="HOGENOM" id="CLU_078455_0_0_9"/>
<dbReference type="Pfam" id="PF17989">
    <property type="entry name" value="ALP_N"/>
    <property type="match status" value="1"/>
</dbReference>
<dbReference type="InterPro" id="IPR049067">
    <property type="entry name" value="MreB-like_C"/>
</dbReference>
<dbReference type="Gene3D" id="3.30.420.40">
    <property type="match status" value="2"/>
</dbReference>
<evidence type="ECO:0000259" key="2">
    <source>
        <dbReference type="Pfam" id="PF21522"/>
    </source>
</evidence>
<dbReference type="AlphaFoldDB" id="C4IGX7"/>
<evidence type="ECO:0000313" key="4">
    <source>
        <dbReference type="Proteomes" id="UP000003081"/>
    </source>
</evidence>
<feature type="domain" description="Actin-like protein N-terminal" evidence="1">
    <location>
        <begin position="5"/>
        <end position="139"/>
    </location>
</feature>
<dbReference type="EMBL" id="ACOM01000005">
    <property type="protein sequence ID" value="EEP53475.1"/>
    <property type="molecule type" value="Genomic_DNA"/>
</dbReference>
<dbReference type="InterPro" id="IPR040607">
    <property type="entry name" value="ALP_N"/>
</dbReference>
<dbReference type="SUPFAM" id="SSF53067">
    <property type="entry name" value="Actin-like ATPase domain"/>
    <property type="match status" value="2"/>
</dbReference>
<organism evidence="3 4">
    <name type="scientific">Clostridium butyricum E4 str. BoNT E BL5262</name>
    <dbReference type="NCBI Taxonomy" id="632245"/>
    <lineage>
        <taxon>Bacteria</taxon>
        <taxon>Bacillati</taxon>
        <taxon>Bacillota</taxon>
        <taxon>Clostridia</taxon>
        <taxon>Eubacteriales</taxon>
        <taxon>Clostridiaceae</taxon>
        <taxon>Clostridium</taxon>
    </lineage>
</organism>
<feature type="domain" description="Actin homologue MreB-like C-terminal" evidence="2">
    <location>
        <begin position="156"/>
        <end position="259"/>
    </location>
</feature>
<proteinExistence type="predicted"/>
<evidence type="ECO:0000313" key="3">
    <source>
        <dbReference type="EMBL" id="EEP53475.1"/>
    </source>
</evidence>
<sequence>MITVVDLGNYNVKAMNSLTAKSIFKSNISRDYESYPDAFKHIKIDGEYTYFEKGPFSMEYIKTKKDYTAQLMYAIASLNEAEDEIKTNLTLLLPISEIQEKHKYIDEIKGKTFNCSVKLKTKINKNITIEDVMVLPEGYVIYFKLGEKYKTSSIVIVDIGGRTTNLVAMVNGEPKVLKTLKIGALDFYAKIRELHADKEYNLEDIERLIKEGKVVVTDKQIAQFANDILNQIKQHIKLEHYEHVLFAGGGAIIIEKIIKDILPDNCEIVDEPLESNMEGAMEASKMAWNE</sequence>
<dbReference type="eggNOG" id="COG0849">
    <property type="taxonomic scope" value="Bacteria"/>
</dbReference>
<dbReference type="InterPro" id="IPR043129">
    <property type="entry name" value="ATPase_NBD"/>
</dbReference>
<keyword evidence="4" id="KW-1185">Reference proteome</keyword>
<comment type="caution">
    <text evidence="3">The sequence shown here is derived from an EMBL/GenBank/DDBJ whole genome shotgun (WGS) entry which is preliminary data.</text>
</comment>
<gene>
    <name evidence="3" type="ORF">CLP_2671</name>
</gene>
<dbReference type="CDD" id="cd10227">
    <property type="entry name" value="ASKHA_NBD_ParM-like"/>
    <property type="match status" value="1"/>
</dbReference>
<protein>
    <submittedName>
        <fullName evidence="3">Uncharacterized protein</fullName>
    </submittedName>
</protein>